<reference evidence="2" key="1">
    <citation type="submission" date="2020-02" db="EMBL/GenBank/DDBJ databases">
        <authorList>
            <person name="Meier V. D."/>
        </authorList>
    </citation>
    <scope>NUCLEOTIDE SEQUENCE</scope>
    <source>
        <strain evidence="2">AVDCRST_MAG78</strain>
    </source>
</reference>
<dbReference type="AlphaFoldDB" id="A0A6J4QUT2"/>
<keyword evidence="2" id="KW-0560">Oxidoreductase</keyword>
<protein>
    <submittedName>
        <fullName evidence="2">3-hydroxybutyryl-CoA dehydrogenase</fullName>
        <ecNumber evidence="2">1.1.1.157</ecNumber>
    </submittedName>
</protein>
<dbReference type="EMBL" id="CADCVB010000208">
    <property type="protein sequence ID" value="CAA9448267.1"/>
    <property type="molecule type" value="Genomic_DNA"/>
</dbReference>
<gene>
    <name evidence="2" type="ORF">AVDCRST_MAG78-3098</name>
</gene>
<sequence length="224" mass="24992">GRGRGPERHPDRRRSGRRYDGRRHRPARRPDRPSSSRLRPLRRSSRKGPTLRPRRPLALCGERRLLGGGGGGALRTHPLDGEPRGHGRGRRGHRGNRREGRTEEGSLRRPRRGPGARSPSPLQHLLHLHHRPRLRHKEARQGLRDALLHPSARQGGGRGAARPPHERRDRREGESPHNLLREAAGRPEEGRTRFRGESFPDADAHRGGAAVGGGGREQGGDRPA</sequence>
<feature type="compositionally biased region" description="Basic and acidic residues" evidence="1">
    <location>
        <begin position="97"/>
        <end position="107"/>
    </location>
</feature>
<evidence type="ECO:0000313" key="2">
    <source>
        <dbReference type="EMBL" id="CAA9448267.1"/>
    </source>
</evidence>
<feature type="compositionally biased region" description="Low complexity" evidence="1">
    <location>
        <begin position="115"/>
        <end position="125"/>
    </location>
</feature>
<accession>A0A6J4QUT2</accession>
<feature type="compositionally biased region" description="Basic and acidic residues" evidence="1">
    <location>
        <begin position="1"/>
        <end position="10"/>
    </location>
</feature>
<dbReference type="GO" id="GO:0008691">
    <property type="term" value="F:3-hydroxybutyryl-CoA dehydrogenase activity"/>
    <property type="evidence" value="ECO:0007669"/>
    <property type="project" value="UniProtKB-EC"/>
</dbReference>
<feature type="non-terminal residue" evidence="2">
    <location>
        <position position="1"/>
    </location>
</feature>
<feature type="compositionally biased region" description="Basic and acidic residues" evidence="1">
    <location>
        <begin position="163"/>
        <end position="206"/>
    </location>
</feature>
<dbReference type="EC" id="1.1.1.157" evidence="2"/>
<feature type="non-terminal residue" evidence="2">
    <location>
        <position position="224"/>
    </location>
</feature>
<feature type="compositionally biased region" description="Basic residues" evidence="1">
    <location>
        <begin position="86"/>
        <end position="96"/>
    </location>
</feature>
<feature type="compositionally biased region" description="Basic residues" evidence="1">
    <location>
        <begin position="126"/>
        <end position="138"/>
    </location>
</feature>
<proteinExistence type="predicted"/>
<name>A0A6J4QUT2_9ACTN</name>
<organism evidence="2">
    <name type="scientific">uncultured Rubrobacteraceae bacterium</name>
    <dbReference type="NCBI Taxonomy" id="349277"/>
    <lineage>
        <taxon>Bacteria</taxon>
        <taxon>Bacillati</taxon>
        <taxon>Actinomycetota</taxon>
        <taxon>Rubrobacteria</taxon>
        <taxon>Rubrobacterales</taxon>
        <taxon>Rubrobacteraceae</taxon>
        <taxon>environmental samples</taxon>
    </lineage>
</organism>
<feature type="region of interest" description="Disordered" evidence="1">
    <location>
        <begin position="1"/>
        <end position="224"/>
    </location>
</feature>
<evidence type="ECO:0000256" key="1">
    <source>
        <dbReference type="SAM" id="MobiDB-lite"/>
    </source>
</evidence>
<feature type="compositionally biased region" description="Basic residues" evidence="1">
    <location>
        <begin position="11"/>
        <end position="27"/>
    </location>
</feature>